<keyword evidence="3" id="KW-1185">Reference proteome</keyword>
<gene>
    <name evidence="2" type="ORF">SNAT2548_LOCUS17375</name>
</gene>
<name>A0A812P1H0_9DINO</name>
<accession>A0A812P1H0</accession>
<feature type="coiled-coil region" evidence="1">
    <location>
        <begin position="16"/>
        <end position="43"/>
    </location>
</feature>
<organism evidence="2 3">
    <name type="scientific">Symbiodinium natans</name>
    <dbReference type="NCBI Taxonomy" id="878477"/>
    <lineage>
        <taxon>Eukaryota</taxon>
        <taxon>Sar</taxon>
        <taxon>Alveolata</taxon>
        <taxon>Dinophyceae</taxon>
        <taxon>Suessiales</taxon>
        <taxon>Symbiodiniaceae</taxon>
        <taxon>Symbiodinium</taxon>
    </lineage>
</organism>
<evidence type="ECO:0000313" key="3">
    <source>
        <dbReference type="Proteomes" id="UP000604046"/>
    </source>
</evidence>
<sequence length="66" mass="7604">MSGAPLSSDRYSNLSKEKLIRKLQEAQALLDKQKSQAVKQEDQQHLHVVAYSYLCLSKLLKRLVYI</sequence>
<keyword evidence="1" id="KW-0175">Coiled coil</keyword>
<dbReference type="AlphaFoldDB" id="A0A812P1H0"/>
<dbReference type="EMBL" id="CAJNDS010002109">
    <property type="protein sequence ID" value="CAE7332164.1"/>
    <property type="molecule type" value="Genomic_DNA"/>
</dbReference>
<protein>
    <submittedName>
        <fullName evidence="2">Uncharacterized protein</fullName>
    </submittedName>
</protein>
<evidence type="ECO:0000256" key="1">
    <source>
        <dbReference type="SAM" id="Coils"/>
    </source>
</evidence>
<evidence type="ECO:0000313" key="2">
    <source>
        <dbReference type="EMBL" id="CAE7332164.1"/>
    </source>
</evidence>
<reference evidence="2" key="1">
    <citation type="submission" date="2021-02" db="EMBL/GenBank/DDBJ databases">
        <authorList>
            <person name="Dougan E. K."/>
            <person name="Rhodes N."/>
            <person name="Thang M."/>
            <person name="Chan C."/>
        </authorList>
    </citation>
    <scope>NUCLEOTIDE SEQUENCE</scope>
</reference>
<comment type="caution">
    <text evidence="2">The sequence shown here is derived from an EMBL/GenBank/DDBJ whole genome shotgun (WGS) entry which is preliminary data.</text>
</comment>
<dbReference type="Proteomes" id="UP000604046">
    <property type="component" value="Unassembled WGS sequence"/>
</dbReference>
<proteinExistence type="predicted"/>